<dbReference type="PANTHER" id="PTHR36926">
    <property type="entry name" value="COLICIN V PRODUCTION PROTEIN"/>
    <property type="match status" value="1"/>
</dbReference>
<dbReference type="AlphaFoldDB" id="A0A1L3ZWM0"/>
<dbReference type="EMBL" id="CP018221">
    <property type="protein sequence ID" value="API60028.1"/>
    <property type="molecule type" value="Genomic_DNA"/>
</dbReference>
<evidence type="ECO:0000256" key="1">
    <source>
        <dbReference type="ARBA" id="ARBA00004141"/>
    </source>
</evidence>
<dbReference type="KEGG" id="sphj:BSL82_12520"/>
<evidence type="ECO:0000256" key="3">
    <source>
        <dbReference type="ARBA" id="ARBA00022989"/>
    </source>
</evidence>
<dbReference type="GO" id="GO:0016020">
    <property type="term" value="C:membrane"/>
    <property type="evidence" value="ECO:0007669"/>
    <property type="project" value="UniProtKB-SubCell"/>
</dbReference>
<protein>
    <recommendedName>
        <fullName evidence="9">Colicin V production protein</fullName>
    </recommendedName>
</protein>
<dbReference type="Pfam" id="PF02674">
    <property type="entry name" value="Colicin_V"/>
    <property type="match status" value="1"/>
</dbReference>
<evidence type="ECO:0000256" key="2">
    <source>
        <dbReference type="ARBA" id="ARBA00022692"/>
    </source>
</evidence>
<feature type="compositionally biased region" description="Basic and acidic residues" evidence="5">
    <location>
        <begin position="169"/>
        <end position="212"/>
    </location>
</feature>
<dbReference type="STRING" id="1921510.BSL82_12520"/>
<sequence length="222" mass="23858">MTDAGSLTAMDIIVLLLVGGGIVFGVVRGFVTEVLSLMAWVAAVMALRLFYTPASAWAAEATGTEAGGAVLAFAGLFFGAFIVFRIIANQLGSRTRQSVVGPIDRLLGGGFGALKGLIGASLLFLAAHLGHEMLWGSDDPPEWLEASRTSPLLKISSRLIVDFVEERREAARTDDDSPAKEEKRPEKKPRTSPDRSKEDRGYTPGERQRLEELLDAANALDT</sequence>
<comment type="subcellular location">
    <subcellularLocation>
        <location evidence="1">Membrane</location>
        <topology evidence="1">Multi-pass membrane protein</topology>
    </subcellularLocation>
</comment>
<name>A0A1L3ZWM0_9SPHN</name>
<feature type="transmembrane region" description="Helical" evidence="6">
    <location>
        <begin position="107"/>
        <end position="127"/>
    </location>
</feature>
<keyword evidence="4 6" id="KW-0472">Membrane</keyword>
<evidence type="ECO:0000256" key="5">
    <source>
        <dbReference type="SAM" id="MobiDB-lite"/>
    </source>
</evidence>
<evidence type="ECO:0000313" key="8">
    <source>
        <dbReference type="Proteomes" id="UP000182063"/>
    </source>
</evidence>
<feature type="transmembrane region" description="Helical" evidence="6">
    <location>
        <begin position="66"/>
        <end position="87"/>
    </location>
</feature>
<dbReference type="GO" id="GO:0009403">
    <property type="term" value="P:toxin biosynthetic process"/>
    <property type="evidence" value="ECO:0007669"/>
    <property type="project" value="InterPro"/>
</dbReference>
<dbReference type="PANTHER" id="PTHR36926:SF1">
    <property type="entry name" value="COLICIN V PRODUCTION PROTEIN"/>
    <property type="match status" value="1"/>
</dbReference>
<gene>
    <name evidence="7" type="ORF">BSL82_12520</name>
</gene>
<evidence type="ECO:0000256" key="6">
    <source>
        <dbReference type="SAM" id="Phobius"/>
    </source>
</evidence>
<dbReference type="RefSeq" id="WP_072597815.1">
    <property type="nucleotide sequence ID" value="NZ_CP018221.1"/>
</dbReference>
<dbReference type="Proteomes" id="UP000182063">
    <property type="component" value="Chromosome"/>
</dbReference>
<keyword evidence="8" id="KW-1185">Reference proteome</keyword>
<dbReference type="InterPro" id="IPR003825">
    <property type="entry name" value="Colicin-V_CvpA"/>
</dbReference>
<evidence type="ECO:0008006" key="9">
    <source>
        <dbReference type="Google" id="ProtNLM"/>
    </source>
</evidence>
<keyword evidence="2 6" id="KW-0812">Transmembrane</keyword>
<proteinExistence type="predicted"/>
<feature type="transmembrane region" description="Helical" evidence="6">
    <location>
        <begin position="37"/>
        <end position="59"/>
    </location>
</feature>
<evidence type="ECO:0000256" key="4">
    <source>
        <dbReference type="ARBA" id="ARBA00023136"/>
    </source>
</evidence>
<evidence type="ECO:0000313" key="7">
    <source>
        <dbReference type="EMBL" id="API60028.1"/>
    </source>
</evidence>
<keyword evidence="3 6" id="KW-1133">Transmembrane helix</keyword>
<reference evidence="8" key="1">
    <citation type="submission" date="2016-11" db="EMBL/GenBank/DDBJ databases">
        <title>Complete Genome Sequence of alachlor-degrading Sphingomonas sp. strain JJ-A5.</title>
        <authorList>
            <person name="Lee H."/>
            <person name="Ka J.-O."/>
        </authorList>
    </citation>
    <scope>NUCLEOTIDE SEQUENCE [LARGE SCALE GENOMIC DNA]</scope>
    <source>
        <strain evidence="8">JJ-A5</strain>
    </source>
</reference>
<dbReference type="InterPro" id="IPR052719">
    <property type="entry name" value="CvpA-like"/>
</dbReference>
<feature type="region of interest" description="Disordered" evidence="5">
    <location>
        <begin position="169"/>
        <end position="222"/>
    </location>
</feature>
<feature type="transmembrane region" description="Helical" evidence="6">
    <location>
        <begin position="12"/>
        <end position="31"/>
    </location>
</feature>
<accession>A0A1L3ZWM0</accession>
<organism evidence="7 8">
    <name type="scientific">Tardibacter chloracetimidivorans</name>
    <dbReference type="NCBI Taxonomy" id="1921510"/>
    <lineage>
        <taxon>Bacteria</taxon>
        <taxon>Pseudomonadati</taxon>
        <taxon>Pseudomonadota</taxon>
        <taxon>Alphaproteobacteria</taxon>
        <taxon>Sphingomonadales</taxon>
        <taxon>Sphingomonadaceae</taxon>
        <taxon>Tardibacter</taxon>
    </lineage>
</organism>